<dbReference type="GO" id="GO:0046872">
    <property type="term" value="F:metal ion binding"/>
    <property type="evidence" value="ECO:0007669"/>
    <property type="project" value="UniProtKB-KW"/>
</dbReference>
<gene>
    <name evidence="5" type="ORF">AC244_29650</name>
</gene>
<sequence length="135" mass="15062">MLKTYSGSCHCGAVRIEADVDLSAGTGKCNCTLCTKMRLWSVEVTPSAFRLLAGEAELTDYRGRNPVAHHFFCRQCGVRPFERIEMPNMTGHTYYNVNIACLDGVDIDELVRAPVTYFDGLNDDWGSTPAEIRHL</sequence>
<evidence type="ECO:0000313" key="5">
    <source>
        <dbReference type="EMBL" id="KOF13679.1"/>
    </source>
</evidence>
<dbReference type="InterPro" id="IPR052355">
    <property type="entry name" value="CENP-V-like"/>
</dbReference>
<name>A0A0L8BGI4_ENSAD</name>
<dbReference type="RefSeq" id="WP_053252399.1">
    <property type="nucleotide sequence ID" value="NZ_LGAP01000033.1"/>
</dbReference>
<dbReference type="PROSITE" id="PS51891">
    <property type="entry name" value="CENP_V_GFA"/>
    <property type="match status" value="1"/>
</dbReference>
<protein>
    <submittedName>
        <fullName evidence="5">Aldehyde-activating protein</fullName>
    </submittedName>
</protein>
<evidence type="ECO:0000259" key="4">
    <source>
        <dbReference type="PROSITE" id="PS51891"/>
    </source>
</evidence>
<dbReference type="PANTHER" id="PTHR28620:SF1">
    <property type="entry name" value="CENP-V_GFA DOMAIN-CONTAINING PROTEIN"/>
    <property type="match status" value="1"/>
</dbReference>
<evidence type="ECO:0000256" key="3">
    <source>
        <dbReference type="ARBA" id="ARBA00022833"/>
    </source>
</evidence>
<dbReference type="AlphaFoldDB" id="A0A0L8BGI4"/>
<keyword evidence="3" id="KW-0862">Zinc</keyword>
<dbReference type="PATRIC" id="fig|106592.7.peg.5088"/>
<accession>A0A0L8BGI4</accession>
<dbReference type="PANTHER" id="PTHR28620">
    <property type="entry name" value="CENTROMERE PROTEIN V"/>
    <property type="match status" value="1"/>
</dbReference>
<dbReference type="InterPro" id="IPR006913">
    <property type="entry name" value="CENP-V/GFA"/>
</dbReference>
<reference evidence="6" key="1">
    <citation type="submission" date="2015-07" db="EMBL/GenBank/DDBJ databases">
        <title>Whole genome sequence of an Ensifer adhaerens strain isolated from a cave pool in the Wind Cave National Park.</title>
        <authorList>
            <person name="Eng W.W.H."/>
            <person name="Gan H.M."/>
            <person name="Barton H.A."/>
            <person name="Savka M.A."/>
        </authorList>
    </citation>
    <scope>NUCLEOTIDE SEQUENCE [LARGE SCALE GENOMIC DNA]</scope>
    <source>
        <strain evidence="6">SD006</strain>
    </source>
</reference>
<feature type="domain" description="CENP-V/GFA" evidence="4">
    <location>
        <begin position="5"/>
        <end position="124"/>
    </location>
</feature>
<dbReference type="OrthoDB" id="9805575at2"/>
<proteinExistence type="inferred from homology"/>
<evidence type="ECO:0000256" key="2">
    <source>
        <dbReference type="ARBA" id="ARBA00022723"/>
    </source>
</evidence>
<comment type="caution">
    <text evidence="5">The sequence shown here is derived from an EMBL/GenBank/DDBJ whole genome shotgun (WGS) entry which is preliminary data.</text>
</comment>
<dbReference type="SUPFAM" id="SSF51316">
    <property type="entry name" value="Mss4-like"/>
    <property type="match status" value="1"/>
</dbReference>
<dbReference type="EMBL" id="LGAP01000033">
    <property type="protein sequence ID" value="KOF13679.1"/>
    <property type="molecule type" value="Genomic_DNA"/>
</dbReference>
<dbReference type="GO" id="GO:0016846">
    <property type="term" value="F:carbon-sulfur lyase activity"/>
    <property type="evidence" value="ECO:0007669"/>
    <property type="project" value="InterPro"/>
</dbReference>
<evidence type="ECO:0000256" key="1">
    <source>
        <dbReference type="ARBA" id="ARBA00005495"/>
    </source>
</evidence>
<dbReference type="Gene3D" id="2.170.150.70">
    <property type="match status" value="1"/>
</dbReference>
<dbReference type="InterPro" id="IPR011057">
    <property type="entry name" value="Mss4-like_sf"/>
</dbReference>
<evidence type="ECO:0000313" key="6">
    <source>
        <dbReference type="Proteomes" id="UP000037425"/>
    </source>
</evidence>
<comment type="similarity">
    <text evidence="1">Belongs to the Gfa family.</text>
</comment>
<keyword evidence="2" id="KW-0479">Metal-binding</keyword>
<dbReference type="Pfam" id="PF04828">
    <property type="entry name" value="GFA"/>
    <property type="match status" value="1"/>
</dbReference>
<organism evidence="5 6">
    <name type="scientific">Ensifer adhaerens</name>
    <name type="common">Sinorhizobium morelense</name>
    <dbReference type="NCBI Taxonomy" id="106592"/>
    <lineage>
        <taxon>Bacteria</taxon>
        <taxon>Pseudomonadati</taxon>
        <taxon>Pseudomonadota</taxon>
        <taxon>Alphaproteobacteria</taxon>
        <taxon>Hyphomicrobiales</taxon>
        <taxon>Rhizobiaceae</taxon>
        <taxon>Sinorhizobium/Ensifer group</taxon>
        <taxon>Ensifer</taxon>
    </lineage>
</organism>
<dbReference type="Proteomes" id="UP000037425">
    <property type="component" value="Unassembled WGS sequence"/>
</dbReference>